<sequence>MGLLWELVSLPLAPVRGTVWVAEQVRDEAEREYYDAGKIRRQLERVEEARTNGEIDPAEAEAVEEALVARLVEANRRARQGGGR</sequence>
<organism evidence="1 2">
    <name type="scientific">Georgenia alba</name>
    <dbReference type="NCBI Taxonomy" id="2233858"/>
    <lineage>
        <taxon>Bacteria</taxon>
        <taxon>Bacillati</taxon>
        <taxon>Actinomycetota</taxon>
        <taxon>Actinomycetes</taxon>
        <taxon>Micrococcales</taxon>
        <taxon>Bogoriellaceae</taxon>
        <taxon>Georgenia</taxon>
    </lineage>
</organism>
<evidence type="ECO:0000313" key="1">
    <source>
        <dbReference type="EMBL" id="MFC7404288.1"/>
    </source>
</evidence>
<dbReference type="EMBL" id="JBHTCQ010000001">
    <property type="protein sequence ID" value="MFC7404288.1"/>
    <property type="molecule type" value="Genomic_DNA"/>
</dbReference>
<accession>A0ABW2QA62</accession>
<keyword evidence="2" id="KW-1185">Reference proteome</keyword>
<dbReference type="RefSeq" id="WP_382391532.1">
    <property type="nucleotide sequence ID" value="NZ_JBHTCQ010000001.1"/>
</dbReference>
<protein>
    <submittedName>
        <fullName evidence="1">Gas vesicle protein GvpG</fullName>
    </submittedName>
</protein>
<reference evidence="2" key="1">
    <citation type="journal article" date="2019" name="Int. J. Syst. Evol. Microbiol.">
        <title>The Global Catalogue of Microorganisms (GCM) 10K type strain sequencing project: providing services to taxonomists for standard genome sequencing and annotation.</title>
        <authorList>
            <consortium name="The Broad Institute Genomics Platform"/>
            <consortium name="The Broad Institute Genome Sequencing Center for Infectious Disease"/>
            <person name="Wu L."/>
            <person name="Ma J."/>
        </authorList>
    </citation>
    <scope>NUCLEOTIDE SEQUENCE [LARGE SCALE GENOMIC DNA]</scope>
    <source>
        <strain evidence="2">JCM 1490</strain>
    </source>
</reference>
<dbReference type="Proteomes" id="UP001596455">
    <property type="component" value="Unassembled WGS sequence"/>
</dbReference>
<comment type="caution">
    <text evidence="1">The sequence shown here is derived from an EMBL/GenBank/DDBJ whole genome shotgun (WGS) entry which is preliminary data.</text>
</comment>
<evidence type="ECO:0000313" key="2">
    <source>
        <dbReference type="Proteomes" id="UP001596455"/>
    </source>
</evidence>
<dbReference type="InterPro" id="IPR007804">
    <property type="entry name" value="GvpG"/>
</dbReference>
<gene>
    <name evidence="1" type="ORF">ACFQQL_04130</name>
</gene>
<dbReference type="Pfam" id="PF05120">
    <property type="entry name" value="GvpG"/>
    <property type="match status" value="1"/>
</dbReference>
<name>A0ABW2QA62_9MICO</name>
<proteinExistence type="predicted"/>